<reference evidence="2 3" key="1">
    <citation type="journal article" date="2018" name="Genome Biol. Evol.">
        <title>Multiple Roots of Fruiting Body Formation in Amoebozoa.</title>
        <authorList>
            <person name="Hillmann F."/>
            <person name="Forbes G."/>
            <person name="Novohradska S."/>
            <person name="Ferling I."/>
            <person name="Riege K."/>
            <person name="Groth M."/>
            <person name="Westermann M."/>
            <person name="Marz M."/>
            <person name="Spaller T."/>
            <person name="Winckler T."/>
            <person name="Schaap P."/>
            <person name="Glockner G."/>
        </authorList>
    </citation>
    <scope>NUCLEOTIDE SEQUENCE [LARGE SCALE GENOMIC DNA]</scope>
    <source>
        <strain evidence="2 3">Jena</strain>
    </source>
</reference>
<dbReference type="InParanoid" id="A0A2P6NF26"/>
<dbReference type="AlphaFoldDB" id="A0A2P6NF26"/>
<proteinExistence type="predicted"/>
<keyword evidence="3" id="KW-1185">Reference proteome</keyword>
<name>A0A2P6NF26_9EUKA</name>
<keyword evidence="1" id="KW-0812">Transmembrane</keyword>
<dbReference type="Proteomes" id="UP000241769">
    <property type="component" value="Unassembled WGS sequence"/>
</dbReference>
<evidence type="ECO:0000256" key="1">
    <source>
        <dbReference type="SAM" id="Phobius"/>
    </source>
</evidence>
<evidence type="ECO:0000313" key="2">
    <source>
        <dbReference type="EMBL" id="PRP82557.1"/>
    </source>
</evidence>
<keyword evidence="1" id="KW-1133">Transmembrane helix</keyword>
<sequence>MWGRTTSRIRTSALITRLPQRAYSSAETRVHRIPPQFRKPSSQEINRSRFNRTLFFLIFAAAVAVAPWKSWRDHIFYPEEEDDEDDKEEKK</sequence>
<protein>
    <submittedName>
        <fullName evidence="2">Uncharacterized protein</fullName>
    </submittedName>
</protein>
<comment type="caution">
    <text evidence="2">The sequence shown here is derived from an EMBL/GenBank/DDBJ whole genome shotgun (WGS) entry which is preliminary data.</text>
</comment>
<evidence type="ECO:0000313" key="3">
    <source>
        <dbReference type="Proteomes" id="UP000241769"/>
    </source>
</evidence>
<feature type="transmembrane region" description="Helical" evidence="1">
    <location>
        <begin position="50"/>
        <end position="68"/>
    </location>
</feature>
<keyword evidence="1" id="KW-0472">Membrane</keyword>
<accession>A0A2P6NF26</accession>
<gene>
    <name evidence="2" type="ORF">PROFUN_04862</name>
</gene>
<organism evidence="2 3">
    <name type="scientific">Planoprotostelium fungivorum</name>
    <dbReference type="NCBI Taxonomy" id="1890364"/>
    <lineage>
        <taxon>Eukaryota</taxon>
        <taxon>Amoebozoa</taxon>
        <taxon>Evosea</taxon>
        <taxon>Variosea</taxon>
        <taxon>Cavosteliida</taxon>
        <taxon>Cavosteliaceae</taxon>
        <taxon>Planoprotostelium</taxon>
    </lineage>
</organism>
<dbReference type="EMBL" id="MDYQ01000100">
    <property type="protein sequence ID" value="PRP82557.1"/>
    <property type="molecule type" value="Genomic_DNA"/>
</dbReference>